<dbReference type="Proteomes" id="UP000663879">
    <property type="component" value="Unassembled WGS sequence"/>
</dbReference>
<evidence type="ECO:0000256" key="2">
    <source>
        <dbReference type="RuleBase" id="RU000363"/>
    </source>
</evidence>
<dbReference type="Gene3D" id="3.40.50.720">
    <property type="entry name" value="NAD(P)-binding Rossmann-like Domain"/>
    <property type="match status" value="1"/>
</dbReference>
<evidence type="ECO:0000313" key="4">
    <source>
        <dbReference type="Proteomes" id="UP000663879"/>
    </source>
</evidence>
<dbReference type="Pfam" id="PF00106">
    <property type="entry name" value="adh_short"/>
    <property type="match status" value="1"/>
</dbReference>
<evidence type="ECO:0000256" key="1">
    <source>
        <dbReference type="ARBA" id="ARBA00023002"/>
    </source>
</evidence>
<accession>A0A813MMI7</accession>
<dbReference type="AlphaFoldDB" id="A0A813MMI7"/>
<dbReference type="PANTHER" id="PTHR43157:SF31">
    <property type="entry name" value="PHOSPHATIDYLINOSITOL-GLYCAN BIOSYNTHESIS CLASS F PROTEIN"/>
    <property type="match status" value="1"/>
</dbReference>
<dbReference type="OrthoDB" id="191139at2759"/>
<dbReference type="PRINTS" id="PR00080">
    <property type="entry name" value="SDRFAMILY"/>
</dbReference>
<keyword evidence="4" id="KW-1185">Reference proteome</keyword>
<dbReference type="GO" id="GO:0016491">
    <property type="term" value="F:oxidoreductase activity"/>
    <property type="evidence" value="ECO:0007669"/>
    <property type="project" value="UniProtKB-KW"/>
</dbReference>
<dbReference type="EMBL" id="CAJNOC010000176">
    <property type="protein sequence ID" value="CAF0723040.1"/>
    <property type="molecule type" value="Genomic_DNA"/>
</dbReference>
<dbReference type="PANTHER" id="PTHR43157">
    <property type="entry name" value="PHOSPHATIDYLINOSITOL-GLYCAN BIOSYNTHESIS CLASS F PROTEIN-RELATED"/>
    <property type="match status" value="1"/>
</dbReference>
<sequence>MIIIIYSILVVLSILLLAYLSNRFYFSGTRCYSKNRLDDKIAIITGANTGIGYQTALDFARRGARVILACRDTKKAEKAAKQIVDLTGNQNVQVESIDLADLDTVRSFAKKMNSELNKLDILVNNAGIMFCPNWRTKQGFEMQFGVNHLGHFLLTHLLLDLIKKADNARIINVSSRAHYGIFLLNMRINWDDINWEKSYNTIRAYCQSKTANILFAKELARRLEGTGIVAVSLHPGAVITELTRYTGQSLFFLIPYLWDLFYPIIRVILKTAEEGAQTTIYCAVEKNIAQYNGCYLSDCRPKKPSNEARSQENATKLWDISCKMVGL</sequence>
<comment type="caution">
    <text evidence="3">The sequence shown here is derived from an EMBL/GenBank/DDBJ whole genome shotgun (WGS) entry which is preliminary data.</text>
</comment>
<protein>
    <submittedName>
        <fullName evidence="3">Uncharacterized protein</fullName>
    </submittedName>
</protein>
<evidence type="ECO:0000313" key="3">
    <source>
        <dbReference type="EMBL" id="CAF0723040.1"/>
    </source>
</evidence>
<dbReference type="InterPro" id="IPR036291">
    <property type="entry name" value="NAD(P)-bd_dom_sf"/>
</dbReference>
<dbReference type="NCBIfam" id="NF004846">
    <property type="entry name" value="PRK06197.1"/>
    <property type="match status" value="1"/>
</dbReference>
<reference evidence="3" key="1">
    <citation type="submission" date="2021-02" db="EMBL/GenBank/DDBJ databases">
        <authorList>
            <person name="Nowell W R."/>
        </authorList>
    </citation>
    <scope>NUCLEOTIDE SEQUENCE</scope>
    <source>
        <strain evidence="3">Ploen Becks lab</strain>
    </source>
</reference>
<organism evidence="3 4">
    <name type="scientific">Brachionus calyciflorus</name>
    <dbReference type="NCBI Taxonomy" id="104777"/>
    <lineage>
        <taxon>Eukaryota</taxon>
        <taxon>Metazoa</taxon>
        <taxon>Spiralia</taxon>
        <taxon>Gnathifera</taxon>
        <taxon>Rotifera</taxon>
        <taxon>Eurotatoria</taxon>
        <taxon>Monogononta</taxon>
        <taxon>Pseudotrocha</taxon>
        <taxon>Ploima</taxon>
        <taxon>Brachionidae</taxon>
        <taxon>Brachionus</taxon>
    </lineage>
</organism>
<keyword evidence="1" id="KW-0560">Oxidoreductase</keyword>
<name>A0A813MMI7_9BILA</name>
<dbReference type="InterPro" id="IPR002347">
    <property type="entry name" value="SDR_fam"/>
</dbReference>
<dbReference type="SUPFAM" id="SSF51735">
    <property type="entry name" value="NAD(P)-binding Rossmann-fold domains"/>
    <property type="match status" value="1"/>
</dbReference>
<proteinExistence type="inferred from homology"/>
<comment type="similarity">
    <text evidence="2">Belongs to the short-chain dehydrogenases/reductases (SDR) family.</text>
</comment>
<dbReference type="PRINTS" id="PR00081">
    <property type="entry name" value="GDHRDH"/>
</dbReference>
<gene>
    <name evidence="3" type="ORF">OXX778_LOCUS2303</name>
</gene>